<accession>A0A1H8UXJ8</accession>
<sequence length="122" mass="12559">MSDHPVPPRDLTAPAAGRLTALTARLTADLDRGAWTPGTLERLLTTRLLVATAGDGQFTRERVRETLEEGSMALLHAGGGRLARLLGEVWDLAAGPGADGEAALTAVTPLLERVAGTAGPAA</sequence>
<evidence type="ECO:0000313" key="1">
    <source>
        <dbReference type="EMBL" id="SEP07876.1"/>
    </source>
</evidence>
<name>A0A1H8UXJ8_9ACTN</name>
<reference evidence="1 2" key="1">
    <citation type="submission" date="2016-10" db="EMBL/GenBank/DDBJ databases">
        <authorList>
            <person name="de Groot N.N."/>
        </authorList>
    </citation>
    <scope>NUCLEOTIDE SEQUENCE [LARGE SCALE GENOMIC DNA]</scope>
    <source>
        <strain evidence="1 2">CGMCC 4.2026</strain>
    </source>
</reference>
<keyword evidence="2" id="KW-1185">Reference proteome</keyword>
<dbReference type="Proteomes" id="UP000181951">
    <property type="component" value="Unassembled WGS sequence"/>
</dbReference>
<proteinExistence type="predicted"/>
<dbReference type="AlphaFoldDB" id="A0A1H8UXJ8"/>
<gene>
    <name evidence="1" type="ORF">SAMN05216267_10914</name>
</gene>
<dbReference type="EMBL" id="FODD01000091">
    <property type="protein sequence ID" value="SEP07876.1"/>
    <property type="molecule type" value="Genomic_DNA"/>
</dbReference>
<dbReference type="RefSeq" id="WP_069464492.1">
    <property type="nucleotide sequence ID" value="NZ_FODD01000091.1"/>
</dbReference>
<organism evidence="1 2">
    <name type="scientific">Actinacidiphila rubida</name>
    <dbReference type="NCBI Taxonomy" id="310780"/>
    <lineage>
        <taxon>Bacteria</taxon>
        <taxon>Bacillati</taxon>
        <taxon>Actinomycetota</taxon>
        <taxon>Actinomycetes</taxon>
        <taxon>Kitasatosporales</taxon>
        <taxon>Streptomycetaceae</taxon>
        <taxon>Actinacidiphila</taxon>
    </lineage>
</organism>
<protein>
    <submittedName>
        <fullName evidence="1">Uncharacterized protein</fullName>
    </submittedName>
</protein>
<evidence type="ECO:0000313" key="2">
    <source>
        <dbReference type="Proteomes" id="UP000181951"/>
    </source>
</evidence>